<reference evidence="2 3" key="2">
    <citation type="submission" date="2016-08" db="EMBL/GenBank/DDBJ databases">
        <title>Pervasive Adenine N6-methylation of Active Genes in Fungi.</title>
        <authorList>
            <consortium name="DOE Joint Genome Institute"/>
            <person name="Mondo S.J."/>
            <person name="Dannebaum R.O."/>
            <person name="Kuo R.C."/>
            <person name="Labutti K."/>
            <person name="Haridas S."/>
            <person name="Kuo A."/>
            <person name="Salamov A."/>
            <person name="Ahrendt S.R."/>
            <person name="Lipzen A."/>
            <person name="Sullivan W."/>
            <person name="Andreopoulos W.B."/>
            <person name="Clum A."/>
            <person name="Lindquist E."/>
            <person name="Daum C."/>
            <person name="Ramamoorthy G.K."/>
            <person name="Gryganskyi A."/>
            <person name="Culley D."/>
            <person name="Magnuson J.K."/>
            <person name="James T.Y."/>
            <person name="O'Malley M.A."/>
            <person name="Stajich J.E."/>
            <person name="Spatafora J.W."/>
            <person name="Visel A."/>
            <person name="Grigoriev I.V."/>
        </authorList>
    </citation>
    <scope>NUCLEOTIDE SEQUENCE [LARGE SCALE GENOMIC DNA]</scope>
    <source>
        <strain evidence="2 3">S4</strain>
    </source>
</reference>
<keyword evidence="3" id="KW-1185">Reference proteome</keyword>
<organism evidence="2 3">
    <name type="scientific">Anaeromyces robustus</name>
    <dbReference type="NCBI Taxonomy" id="1754192"/>
    <lineage>
        <taxon>Eukaryota</taxon>
        <taxon>Fungi</taxon>
        <taxon>Fungi incertae sedis</taxon>
        <taxon>Chytridiomycota</taxon>
        <taxon>Chytridiomycota incertae sedis</taxon>
        <taxon>Neocallimastigomycetes</taxon>
        <taxon>Neocallimastigales</taxon>
        <taxon>Neocallimastigaceae</taxon>
        <taxon>Anaeromyces</taxon>
    </lineage>
</organism>
<protein>
    <submittedName>
        <fullName evidence="2">ARM repeat-containing protein</fullName>
    </submittedName>
</protein>
<dbReference type="InterPro" id="IPR011989">
    <property type="entry name" value="ARM-like"/>
</dbReference>
<dbReference type="PANTHER" id="PTHR15599">
    <property type="entry name" value="RTDR1"/>
    <property type="match status" value="1"/>
</dbReference>
<sequence length="356" mass="41076">MITPSPNISSYDLLDTENTPIELITFKNQTAYGDRAIPKLTFELTSPDLQTRINALAFLAKILHKPENALYSLSYNIIDILLLIIKDDSDIEKELATRSVYIYTGIYISCHTIVNQNSFYILFEELNSNNKQIRKNIYEIFNRICSTDPEGVNLFLSMNYLPPLINKLKIEKYDLQYIILNLLYHCIKRGRPPHIPNQALECHSLEIFSQFLEPHIPAQLKIIAEKCIMALCVYHDSKVISCEIKIVQKLIKLLTNRKKEVRVNAVGALMNISIYDQAKKILSGTKAMTYLLNNLNDDHQDVILYSLKTLTNMSEDYTIRYQLLNNLDKFNVFLNHSNPNIIKSAKEAINCIKWKP</sequence>
<evidence type="ECO:0000313" key="3">
    <source>
        <dbReference type="Proteomes" id="UP000193944"/>
    </source>
</evidence>
<name>A0A1Y1X738_9FUNG</name>
<accession>A0A1Y1X738</accession>
<dbReference type="InterPro" id="IPR016024">
    <property type="entry name" value="ARM-type_fold"/>
</dbReference>
<feature type="repeat" description="ARM" evidence="1">
    <location>
        <begin position="245"/>
        <end position="287"/>
    </location>
</feature>
<dbReference type="STRING" id="1754192.A0A1Y1X738"/>
<dbReference type="EMBL" id="MCFG01000117">
    <property type="protein sequence ID" value="ORX81498.1"/>
    <property type="molecule type" value="Genomic_DNA"/>
</dbReference>
<dbReference type="InterPro" id="IPR000225">
    <property type="entry name" value="Armadillo"/>
</dbReference>
<dbReference type="Gene3D" id="1.25.10.10">
    <property type="entry name" value="Leucine-rich Repeat Variant"/>
    <property type="match status" value="1"/>
</dbReference>
<reference evidence="2 3" key="1">
    <citation type="submission" date="2016-08" db="EMBL/GenBank/DDBJ databases">
        <title>A Parts List for Fungal Cellulosomes Revealed by Comparative Genomics.</title>
        <authorList>
            <consortium name="DOE Joint Genome Institute"/>
            <person name="Haitjema C.H."/>
            <person name="Gilmore S.P."/>
            <person name="Henske J.K."/>
            <person name="Solomon K.V."/>
            <person name="De Groot R."/>
            <person name="Kuo A."/>
            <person name="Mondo S.J."/>
            <person name="Salamov A.A."/>
            <person name="Labutti K."/>
            <person name="Zhao Z."/>
            <person name="Chiniquy J."/>
            <person name="Barry K."/>
            <person name="Brewer H.M."/>
            <person name="Purvine S.O."/>
            <person name="Wright A.T."/>
            <person name="Boxma B."/>
            <person name="Van Alen T."/>
            <person name="Hackstein J.H."/>
            <person name="Baker S.E."/>
            <person name="Grigoriev I.V."/>
            <person name="O'Malley M.A."/>
        </authorList>
    </citation>
    <scope>NUCLEOTIDE SEQUENCE [LARGE SCALE GENOMIC DNA]</scope>
    <source>
        <strain evidence="2 3">S4</strain>
    </source>
</reference>
<dbReference type="PANTHER" id="PTHR15599:SF1">
    <property type="entry name" value="RADIAL SPOKE HEAD 14 HOMOLOG"/>
    <property type="match status" value="1"/>
</dbReference>
<evidence type="ECO:0000313" key="2">
    <source>
        <dbReference type="EMBL" id="ORX81498.1"/>
    </source>
</evidence>
<gene>
    <name evidence="2" type="ORF">BCR32DRAFT_268241</name>
</gene>
<comment type="caution">
    <text evidence="2">The sequence shown here is derived from an EMBL/GenBank/DDBJ whole genome shotgun (WGS) entry which is preliminary data.</text>
</comment>
<dbReference type="InterPro" id="IPR042856">
    <property type="entry name" value="RSP14"/>
</dbReference>
<dbReference type="SUPFAM" id="SSF48371">
    <property type="entry name" value="ARM repeat"/>
    <property type="match status" value="1"/>
</dbReference>
<dbReference type="Proteomes" id="UP000193944">
    <property type="component" value="Unassembled WGS sequence"/>
</dbReference>
<dbReference type="AlphaFoldDB" id="A0A1Y1X738"/>
<dbReference type="PROSITE" id="PS50176">
    <property type="entry name" value="ARM_REPEAT"/>
    <property type="match status" value="1"/>
</dbReference>
<proteinExistence type="predicted"/>
<dbReference type="OrthoDB" id="409644at2759"/>
<evidence type="ECO:0000256" key="1">
    <source>
        <dbReference type="PROSITE-ProRule" id="PRU00259"/>
    </source>
</evidence>